<comment type="caution">
    <text evidence="7">The sequence shown here is derived from an EMBL/GenBank/DDBJ whole genome shotgun (WGS) entry which is preliminary data.</text>
</comment>
<dbReference type="RefSeq" id="WP_367959061.1">
    <property type="nucleotide sequence ID" value="NZ_JBAKFH010000001.1"/>
</dbReference>
<protein>
    <submittedName>
        <fullName evidence="7">CidA/LrgA family protein</fullName>
    </submittedName>
</protein>
<feature type="transmembrane region" description="Helical" evidence="6">
    <location>
        <begin position="24"/>
        <end position="42"/>
    </location>
</feature>
<evidence type="ECO:0000256" key="1">
    <source>
        <dbReference type="ARBA" id="ARBA00004651"/>
    </source>
</evidence>
<evidence type="ECO:0000313" key="8">
    <source>
        <dbReference type="Proteomes" id="UP001556709"/>
    </source>
</evidence>
<feature type="transmembrane region" description="Helical" evidence="6">
    <location>
        <begin position="54"/>
        <end position="77"/>
    </location>
</feature>
<evidence type="ECO:0000256" key="3">
    <source>
        <dbReference type="ARBA" id="ARBA00022692"/>
    </source>
</evidence>
<sequence length="116" mass="11942">MAGLIAIVLALQLAGEVVVRLTGLPVPGPVLGMLTLFIVLVIRGRAPAGLEGLANALLGHLGLLFVPAGVGVVAYLGLIADRWLALITTLIASTLVAILVTALTLRLLLKRRGEHG</sequence>
<evidence type="ECO:0000256" key="4">
    <source>
        <dbReference type="ARBA" id="ARBA00022989"/>
    </source>
</evidence>
<gene>
    <name evidence="7" type="ORF">V6X73_07675</name>
</gene>
<keyword evidence="4 6" id="KW-1133">Transmembrane helix</keyword>
<comment type="subcellular location">
    <subcellularLocation>
        <location evidence="1">Cell membrane</location>
        <topology evidence="1">Multi-pass membrane protein</topology>
    </subcellularLocation>
</comment>
<keyword evidence="8" id="KW-1185">Reference proteome</keyword>
<evidence type="ECO:0000256" key="6">
    <source>
        <dbReference type="SAM" id="Phobius"/>
    </source>
</evidence>
<keyword evidence="3 6" id="KW-0812">Transmembrane</keyword>
<reference evidence="7 8" key="1">
    <citation type="submission" date="2024-02" db="EMBL/GenBank/DDBJ databases">
        <title>New especies of Spiribacter isolated from saline water.</title>
        <authorList>
            <person name="Leon M.J."/>
            <person name="De La Haba R."/>
            <person name="Sanchez-Porro C."/>
            <person name="Ventosa A."/>
        </authorList>
    </citation>
    <scope>NUCLEOTIDE SEQUENCE [LARGE SCALE GENOMIC DNA]</scope>
    <source>
        <strain evidence="8">ag22IC6-390</strain>
    </source>
</reference>
<evidence type="ECO:0000313" key="7">
    <source>
        <dbReference type="EMBL" id="MEX0469603.1"/>
    </source>
</evidence>
<dbReference type="Pfam" id="PF03788">
    <property type="entry name" value="LrgA"/>
    <property type="match status" value="1"/>
</dbReference>
<dbReference type="PANTHER" id="PTHR33931">
    <property type="entry name" value="HOLIN-LIKE PROTEIN CIDA-RELATED"/>
    <property type="match status" value="1"/>
</dbReference>
<dbReference type="EMBL" id="JBAKFM010000003">
    <property type="protein sequence ID" value="MEX0469603.1"/>
    <property type="molecule type" value="Genomic_DNA"/>
</dbReference>
<dbReference type="Proteomes" id="UP001556709">
    <property type="component" value="Unassembled WGS sequence"/>
</dbReference>
<accession>A0ABV3TDB0</accession>
<proteinExistence type="predicted"/>
<name>A0ABV3TDB0_9GAMM</name>
<keyword evidence="5 6" id="KW-0472">Membrane</keyword>
<organism evidence="7 8">
    <name type="scientific">Spiribacter pallidus</name>
    <dbReference type="NCBI Taxonomy" id="1987936"/>
    <lineage>
        <taxon>Bacteria</taxon>
        <taxon>Pseudomonadati</taxon>
        <taxon>Pseudomonadota</taxon>
        <taxon>Gammaproteobacteria</taxon>
        <taxon>Chromatiales</taxon>
        <taxon>Ectothiorhodospiraceae</taxon>
        <taxon>Spiribacter</taxon>
    </lineage>
</organism>
<evidence type="ECO:0000256" key="5">
    <source>
        <dbReference type="ARBA" id="ARBA00023136"/>
    </source>
</evidence>
<dbReference type="InterPro" id="IPR005538">
    <property type="entry name" value="LrgA/CidA"/>
</dbReference>
<dbReference type="PANTHER" id="PTHR33931:SF2">
    <property type="entry name" value="HOLIN-LIKE PROTEIN CIDA"/>
    <property type="match status" value="1"/>
</dbReference>
<feature type="transmembrane region" description="Helical" evidence="6">
    <location>
        <begin position="83"/>
        <end position="109"/>
    </location>
</feature>
<evidence type="ECO:0000256" key="2">
    <source>
        <dbReference type="ARBA" id="ARBA00022475"/>
    </source>
</evidence>
<keyword evidence="2" id="KW-1003">Cell membrane</keyword>